<feature type="compositionally biased region" description="Polar residues" evidence="1">
    <location>
        <begin position="339"/>
        <end position="351"/>
    </location>
</feature>
<proteinExistence type="predicted"/>
<feature type="region of interest" description="Disordered" evidence="1">
    <location>
        <begin position="326"/>
        <end position="459"/>
    </location>
</feature>
<evidence type="ECO:0000259" key="2">
    <source>
        <dbReference type="Pfam" id="PF14111"/>
    </source>
</evidence>
<dbReference type="Proteomes" id="UP000829196">
    <property type="component" value="Unassembled WGS sequence"/>
</dbReference>
<dbReference type="PANTHER" id="PTHR31286:SF180">
    <property type="entry name" value="OS10G0362600 PROTEIN"/>
    <property type="match status" value="1"/>
</dbReference>
<name>A0A8T3BZV6_DENNO</name>
<comment type="caution">
    <text evidence="3">The sequence shown here is derived from an EMBL/GenBank/DDBJ whole genome shotgun (WGS) entry which is preliminary data.</text>
</comment>
<organism evidence="3 4">
    <name type="scientific">Dendrobium nobile</name>
    <name type="common">Orchid</name>
    <dbReference type="NCBI Taxonomy" id="94219"/>
    <lineage>
        <taxon>Eukaryota</taxon>
        <taxon>Viridiplantae</taxon>
        <taxon>Streptophyta</taxon>
        <taxon>Embryophyta</taxon>
        <taxon>Tracheophyta</taxon>
        <taxon>Spermatophyta</taxon>
        <taxon>Magnoliopsida</taxon>
        <taxon>Liliopsida</taxon>
        <taxon>Asparagales</taxon>
        <taxon>Orchidaceae</taxon>
        <taxon>Epidendroideae</taxon>
        <taxon>Malaxideae</taxon>
        <taxon>Dendrobiinae</taxon>
        <taxon>Dendrobium</taxon>
    </lineage>
</organism>
<feature type="compositionally biased region" description="Basic and acidic residues" evidence="1">
    <location>
        <begin position="255"/>
        <end position="270"/>
    </location>
</feature>
<reference evidence="3" key="1">
    <citation type="journal article" date="2022" name="Front. Genet.">
        <title>Chromosome-Scale Assembly of the Dendrobium nobile Genome Provides Insights Into the Molecular Mechanism of the Biosynthesis of the Medicinal Active Ingredient of Dendrobium.</title>
        <authorList>
            <person name="Xu Q."/>
            <person name="Niu S.-C."/>
            <person name="Li K.-L."/>
            <person name="Zheng P.-J."/>
            <person name="Zhang X.-J."/>
            <person name="Jia Y."/>
            <person name="Liu Y."/>
            <person name="Niu Y.-X."/>
            <person name="Yu L.-H."/>
            <person name="Chen D.-F."/>
            <person name="Zhang G.-Q."/>
        </authorList>
    </citation>
    <scope>NUCLEOTIDE SEQUENCE</scope>
    <source>
        <tissue evidence="3">Leaf</tissue>
    </source>
</reference>
<feature type="compositionally biased region" description="Acidic residues" evidence="1">
    <location>
        <begin position="398"/>
        <end position="413"/>
    </location>
</feature>
<evidence type="ECO:0000313" key="3">
    <source>
        <dbReference type="EMBL" id="KAI0523298.1"/>
    </source>
</evidence>
<dbReference type="Pfam" id="PF14111">
    <property type="entry name" value="DUF4283"/>
    <property type="match status" value="1"/>
</dbReference>
<feature type="domain" description="DUF4283" evidence="2">
    <location>
        <begin position="66"/>
        <end position="148"/>
    </location>
</feature>
<dbReference type="EMBL" id="JAGYWB010000005">
    <property type="protein sequence ID" value="KAI0523298.1"/>
    <property type="molecule type" value="Genomic_DNA"/>
</dbReference>
<evidence type="ECO:0000256" key="1">
    <source>
        <dbReference type="SAM" id="MobiDB-lite"/>
    </source>
</evidence>
<feature type="compositionally biased region" description="Low complexity" evidence="1">
    <location>
        <begin position="370"/>
        <end position="381"/>
    </location>
</feature>
<feature type="compositionally biased region" description="Basic residues" evidence="1">
    <location>
        <begin position="443"/>
        <end position="459"/>
    </location>
</feature>
<accession>A0A8T3BZV6</accession>
<gene>
    <name evidence="3" type="ORF">KFK09_005693</name>
</gene>
<dbReference type="InterPro" id="IPR025558">
    <property type="entry name" value="DUF4283"/>
</dbReference>
<feature type="region of interest" description="Disordered" evidence="1">
    <location>
        <begin position="255"/>
        <end position="281"/>
    </location>
</feature>
<sequence length="459" mass="51038">MGSSSSPSDFPPLSQKLGGDVRPSPKIWTHVFAPDVTAPNSFTFSHHPSEPEVIPFTGDSLNKGGQDWGFCLVGYSIGRRPFYEALSGAIKKTWTLIGSVQLLSLNDGFFLFRFSCREDYDLVWSRGVWFLLGKPFVFQKWHPKFVPKREDFSSVPIWVKIHDLPLACWNSEGISRIASKIGIPVAADKLTELKTRLTYARVCVLVDNQATYPEVIRVSLDGDEVTLKVQYEWRPFPYEHCKSLMHFSPSCPSKPHAEENANHKNMENIRGRSSSRQPRFRAKSKLLVTPQEEIVEKADLLVPNITSLSSKPAEIITNGIGQPLHYQPHSPVLNKSPHKSSSPVAGNSSHASGKELNSGIPNLNSPNEATSFTSSSQKTKSPVIPKGINSPNSFDALTIEEEDQSQQEDEVEVREDKEDKVLNDLSKNQGKIKLVSGTGTSKKTARGKQVKKTPPNKKH</sequence>
<feature type="compositionally biased region" description="Polar residues" evidence="1">
    <location>
        <begin position="359"/>
        <end position="369"/>
    </location>
</feature>
<dbReference type="InterPro" id="IPR040256">
    <property type="entry name" value="At4g02000-like"/>
</dbReference>
<keyword evidence="4" id="KW-1185">Reference proteome</keyword>
<evidence type="ECO:0000313" key="4">
    <source>
        <dbReference type="Proteomes" id="UP000829196"/>
    </source>
</evidence>
<dbReference type="PANTHER" id="PTHR31286">
    <property type="entry name" value="GLYCINE-RICH CELL WALL STRUCTURAL PROTEIN 1.8-LIKE"/>
    <property type="match status" value="1"/>
</dbReference>
<protein>
    <recommendedName>
        <fullName evidence="2">DUF4283 domain-containing protein</fullName>
    </recommendedName>
</protein>
<dbReference type="AlphaFoldDB" id="A0A8T3BZV6"/>